<dbReference type="WBParaSite" id="BXY_0772700.1">
    <property type="protein sequence ID" value="BXY_0772700.1"/>
    <property type="gene ID" value="BXY_0772700"/>
</dbReference>
<dbReference type="InterPro" id="IPR003609">
    <property type="entry name" value="Pan_app"/>
</dbReference>
<gene>
    <name evidence="6" type="ORF">BXYJ_LOCUS9528</name>
</gene>
<evidence type="ECO:0000259" key="4">
    <source>
        <dbReference type="PROSITE" id="PS50948"/>
    </source>
</evidence>
<dbReference type="GO" id="GO:0009653">
    <property type="term" value="P:anatomical structure morphogenesis"/>
    <property type="evidence" value="ECO:0007669"/>
    <property type="project" value="TreeGrafter"/>
</dbReference>
<dbReference type="eggNOG" id="ENOG502QVYN">
    <property type="taxonomic scope" value="Eukaryota"/>
</dbReference>
<dbReference type="Proteomes" id="UP000582659">
    <property type="component" value="Unassembled WGS sequence"/>
</dbReference>
<keyword evidence="8" id="KW-1185">Reference proteome</keyword>
<proteinExistence type="predicted"/>
<accession>A0A1I7S3Z5</accession>
<keyword evidence="3" id="KW-0732">Signal</keyword>
<evidence type="ECO:0000256" key="3">
    <source>
        <dbReference type="SAM" id="SignalP"/>
    </source>
</evidence>
<feature type="domain" description="Apple" evidence="4">
    <location>
        <begin position="116"/>
        <end position="203"/>
    </location>
</feature>
<dbReference type="Pfam" id="PF00024">
    <property type="entry name" value="PAN_1"/>
    <property type="match status" value="4"/>
</dbReference>
<dbReference type="OrthoDB" id="5775605at2759"/>
<feature type="chain" id="PRO_5036308711" evidence="3">
    <location>
        <begin position="17"/>
        <end position="910"/>
    </location>
</feature>
<dbReference type="Gene3D" id="3.50.4.10">
    <property type="entry name" value="Hepatocyte Growth Factor"/>
    <property type="match status" value="4"/>
</dbReference>
<dbReference type="AlphaFoldDB" id="A0A1I7S3Z5"/>
<evidence type="ECO:0000313" key="8">
    <source>
        <dbReference type="Proteomes" id="UP000659654"/>
    </source>
</evidence>
<feature type="domain" description="Apple" evidence="4">
    <location>
        <begin position="312"/>
        <end position="390"/>
    </location>
</feature>
<feature type="domain" description="Apple" evidence="4">
    <location>
        <begin position="22"/>
        <end position="109"/>
    </location>
</feature>
<evidence type="ECO:0000313" key="7">
    <source>
        <dbReference type="Proteomes" id="UP000095284"/>
    </source>
</evidence>
<dbReference type="CDD" id="cd01099">
    <property type="entry name" value="PAN_AP_HGF"/>
    <property type="match status" value="2"/>
</dbReference>
<evidence type="ECO:0000259" key="5">
    <source>
        <dbReference type="PROSITE" id="PS51034"/>
    </source>
</evidence>
<protein>
    <submittedName>
        <fullName evidence="6">(pine wood nematode) hypothetical protein</fullName>
    </submittedName>
</protein>
<evidence type="ECO:0000313" key="6">
    <source>
        <dbReference type="EMBL" id="CAD5226983.1"/>
    </source>
</evidence>
<evidence type="ECO:0000313" key="9">
    <source>
        <dbReference type="WBParaSite" id="BXY_0772700.1"/>
    </source>
</evidence>
<dbReference type="PANTHER" id="PTHR47327">
    <property type="entry name" value="FI18240P1-RELATED"/>
    <property type="match status" value="1"/>
</dbReference>
<name>A0A1I7S3Z5_BURXY</name>
<feature type="domain" description="Apple" evidence="4">
    <location>
        <begin position="208"/>
        <end position="305"/>
    </location>
</feature>
<dbReference type="SMART" id="SM00473">
    <property type="entry name" value="PAN_AP"/>
    <property type="match status" value="4"/>
</dbReference>
<dbReference type="PANTHER" id="PTHR47327:SF18">
    <property type="entry name" value="PAN DOMAIN PROTEIN"/>
    <property type="match status" value="1"/>
</dbReference>
<keyword evidence="2" id="KW-0812">Transmembrane</keyword>
<feature type="signal peptide" evidence="3">
    <location>
        <begin position="1"/>
        <end position="16"/>
    </location>
</feature>
<dbReference type="SUPFAM" id="SSF57414">
    <property type="entry name" value="Hairpin loop containing domain-like"/>
    <property type="match status" value="4"/>
</dbReference>
<evidence type="ECO:0000256" key="2">
    <source>
        <dbReference type="SAM" id="Phobius"/>
    </source>
</evidence>
<dbReference type="PROSITE" id="PS51034">
    <property type="entry name" value="ZP_2"/>
    <property type="match status" value="1"/>
</dbReference>
<dbReference type="PROSITE" id="PS50948">
    <property type="entry name" value="PAN"/>
    <property type="match status" value="4"/>
</dbReference>
<evidence type="ECO:0000256" key="1">
    <source>
        <dbReference type="SAM" id="MobiDB-lite"/>
    </source>
</evidence>
<dbReference type="InterPro" id="IPR052774">
    <property type="entry name" value="Celegans_DevNeuronal_Protein"/>
</dbReference>
<keyword evidence="2" id="KW-0472">Membrane</keyword>
<reference evidence="9" key="1">
    <citation type="submission" date="2016-11" db="UniProtKB">
        <authorList>
            <consortium name="WormBaseParasite"/>
        </authorList>
    </citation>
    <scope>IDENTIFICATION</scope>
</reference>
<sequence length="910" mass="101846">MFIYLLPFLLLLVINAQFNDNCNGENKTTYLRTEKVLTIEEPLLLLTDVTLNHCAMECTKNSNGVPCKTFEYNAQKQTCALKKNSAQPVGKAVLMPATNNGLALFQQICIPTNNLCVAPYSFERFPQKILTGHAMEVLSVKSLSQCLLECLESRERMHIDCKSVMYYYETGECIMNREQRKTAPHLFSSDTKFQLVDYFENNCFDVQCADGYKVHWIRMDDFEIGEDKDVIMGGLSSEECKQACTDNTVGSEIFPCKAFVYTSSKKECRLSAETGSLATGKKSSNGALISELSSISAGQYLEKFCLQGPVKCKDTSFDMIPNRMLEIRERVIITNSLSECLFQCLQLAEDCNSVMFFKDIDECVLNKKSQFSDPDLFKSAEKVDYFDNVCDYEVRPSKSNLSDDHKSFTDPPKMRPMFMPNMDVTVENTPFTLSGEATTAITSAEDVTMSTTPAKKKNGIIETDCRLDGIQIDAHFDEPSTGAIFIKDHSSTCRNTFEDARDARLEIPYPSSTNTNQVCPGIELAPSLWSYIVVVQKNSMGIPSLMTGQDRIFNVTCDYSNIVKNEKSARSTEISHDPPRPVFHMSPPAIPEKVVMSILKDGIPVNTVSLGEELELRWKISEELKKGVEGERLGFLVEECTAERLEGLPPDPAPLPLIVGGCPEKRVKGQLIKGPVEETSEGFSTKIKVFRFDGSKRVRIRCSINICVEKCDPINCDEAKPNSSLMSFGRKKRQTIKELASMIEQYDKIRGEAIQKKLLQGETIEQSMAQGSFTILDSPERQENEDNIITTPFPLTKSVVMSTISQAQTDQDVNEFSESLLNNTMECDAENSKICVKRSFAIALLMIITVLFASQMFTFFSWLQNRQSNLHLHSSSALSHSSASMSTHSTLSSGFRSRSSSNSNTLYYGK</sequence>
<feature type="domain" description="ZP" evidence="5">
    <location>
        <begin position="464"/>
        <end position="723"/>
    </location>
</feature>
<feature type="region of interest" description="Disordered" evidence="1">
    <location>
        <begin position="889"/>
        <end position="910"/>
    </location>
</feature>
<organism evidence="7 9">
    <name type="scientific">Bursaphelenchus xylophilus</name>
    <name type="common">Pinewood nematode worm</name>
    <name type="synonym">Aphelenchoides xylophilus</name>
    <dbReference type="NCBI Taxonomy" id="6326"/>
    <lineage>
        <taxon>Eukaryota</taxon>
        <taxon>Metazoa</taxon>
        <taxon>Ecdysozoa</taxon>
        <taxon>Nematoda</taxon>
        <taxon>Chromadorea</taxon>
        <taxon>Rhabditida</taxon>
        <taxon>Tylenchina</taxon>
        <taxon>Tylenchomorpha</taxon>
        <taxon>Aphelenchoidea</taxon>
        <taxon>Aphelenchoididae</taxon>
        <taxon>Bursaphelenchus</taxon>
    </lineage>
</organism>
<dbReference type="Proteomes" id="UP000095284">
    <property type="component" value="Unplaced"/>
</dbReference>
<reference evidence="6" key="2">
    <citation type="submission" date="2020-09" db="EMBL/GenBank/DDBJ databases">
        <authorList>
            <person name="Kikuchi T."/>
        </authorList>
    </citation>
    <scope>NUCLEOTIDE SEQUENCE</scope>
    <source>
        <strain evidence="6">Ka4C1</strain>
    </source>
</reference>
<dbReference type="SMART" id="SM00241">
    <property type="entry name" value="ZP"/>
    <property type="match status" value="1"/>
</dbReference>
<dbReference type="Proteomes" id="UP000659654">
    <property type="component" value="Unassembled WGS sequence"/>
</dbReference>
<keyword evidence="2" id="KW-1133">Transmembrane helix</keyword>
<dbReference type="EMBL" id="CAJFDI010000004">
    <property type="protein sequence ID" value="CAD5226983.1"/>
    <property type="molecule type" value="Genomic_DNA"/>
</dbReference>
<dbReference type="EMBL" id="CAJFCV020000004">
    <property type="protein sequence ID" value="CAG9116583.1"/>
    <property type="molecule type" value="Genomic_DNA"/>
</dbReference>
<dbReference type="InterPro" id="IPR001507">
    <property type="entry name" value="ZP_dom"/>
</dbReference>
<feature type="transmembrane region" description="Helical" evidence="2">
    <location>
        <begin position="840"/>
        <end position="863"/>
    </location>
</feature>